<dbReference type="OrthoDB" id="6771932at2759"/>
<organism evidence="3 4">
    <name type="scientific">Branchiostoma lanceolatum</name>
    <name type="common">Common lancelet</name>
    <name type="synonym">Amphioxus lanceolatum</name>
    <dbReference type="NCBI Taxonomy" id="7740"/>
    <lineage>
        <taxon>Eukaryota</taxon>
        <taxon>Metazoa</taxon>
        <taxon>Chordata</taxon>
        <taxon>Cephalochordata</taxon>
        <taxon>Leptocardii</taxon>
        <taxon>Amphioxiformes</taxon>
        <taxon>Branchiostomatidae</taxon>
        <taxon>Branchiostoma</taxon>
    </lineage>
</organism>
<dbReference type="Proteomes" id="UP000838412">
    <property type="component" value="Chromosome 10"/>
</dbReference>
<proteinExistence type="predicted"/>
<dbReference type="SUPFAM" id="SSF56349">
    <property type="entry name" value="DNA breaking-rejoining enzymes"/>
    <property type="match status" value="1"/>
</dbReference>
<dbReference type="GO" id="GO:0003677">
    <property type="term" value="F:DNA binding"/>
    <property type="evidence" value="ECO:0007669"/>
    <property type="project" value="UniProtKB-KW"/>
</dbReference>
<dbReference type="InterPro" id="IPR013762">
    <property type="entry name" value="Integrase-like_cat_sf"/>
</dbReference>
<dbReference type="Gene3D" id="1.10.150.130">
    <property type="match status" value="1"/>
</dbReference>
<dbReference type="GO" id="GO:0015074">
    <property type="term" value="P:DNA integration"/>
    <property type="evidence" value="ECO:0007669"/>
    <property type="project" value="InterPro"/>
</dbReference>
<dbReference type="SUPFAM" id="SSF47823">
    <property type="entry name" value="lambda integrase-like, N-terminal domain"/>
    <property type="match status" value="1"/>
</dbReference>
<evidence type="ECO:0000313" key="3">
    <source>
        <dbReference type="EMBL" id="CAH1239123.1"/>
    </source>
</evidence>
<reference evidence="3" key="1">
    <citation type="submission" date="2022-01" db="EMBL/GenBank/DDBJ databases">
        <authorList>
            <person name="Braso-Vives M."/>
        </authorList>
    </citation>
    <scope>NUCLEOTIDE SEQUENCE</scope>
</reference>
<accession>A0A8J9VFX1</accession>
<dbReference type="InterPro" id="IPR010998">
    <property type="entry name" value="Integrase_recombinase_N"/>
</dbReference>
<keyword evidence="4" id="KW-1185">Reference proteome</keyword>
<evidence type="ECO:0000256" key="2">
    <source>
        <dbReference type="ARBA" id="ARBA00023172"/>
    </source>
</evidence>
<dbReference type="GO" id="GO:0006310">
    <property type="term" value="P:DNA recombination"/>
    <property type="evidence" value="ECO:0007669"/>
    <property type="project" value="UniProtKB-KW"/>
</dbReference>
<keyword evidence="2" id="KW-0233">DNA recombination</keyword>
<dbReference type="InterPro" id="IPR011010">
    <property type="entry name" value="DNA_brk_join_enz"/>
</dbReference>
<dbReference type="PANTHER" id="PTHR35555:SF3">
    <property type="entry name" value="ENDONUCLEASE-REVERSE TRANSCRIPTASE"/>
    <property type="match status" value="1"/>
</dbReference>
<dbReference type="AlphaFoldDB" id="A0A8J9VFX1"/>
<dbReference type="Gene3D" id="1.10.443.10">
    <property type="entry name" value="Intergrase catalytic core"/>
    <property type="match status" value="1"/>
</dbReference>
<dbReference type="EMBL" id="OV696695">
    <property type="protein sequence ID" value="CAH1239123.1"/>
    <property type="molecule type" value="Genomic_DNA"/>
</dbReference>
<sequence length="359" mass="40027">MAIPCSHLVLLSLPDELWRILERDALRSQQVAFALGTQANHRTQFRAYQLFCSFFDLTPLPANPHQLSCYAQFLSRSMKSPASISQYLSAVNLLHKMNGLPPCSTSSFEIQQTLRGIKKTLAHQPRERHPLTPEVLLTLRSSLDLSLPQDLTLWSAILIAFFSYLRKSNLVPPSTTKFDPIKHLSRQAILVAKSSLLVTVCWSKTLQARERTISIPVLAIPGHPLCPVTAYRRMVAALPGQPGDPAFLLPGRSFLTASTFEKAFSALITNAGFPKGHFTPHDLRRGGYTLAFEAGVPRELRRVHGDWKSDADLLYLKLSLKQRLRLPAAMRAIISARLSYNPETSLHVLGPSFGQRSSE</sequence>
<name>A0A8J9VFX1_BRALA</name>
<evidence type="ECO:0000256" key="1">
    <source>
        <dbReference type="ARBA" id="ARBA00023125"/>
    </source>
</evidence>
<gene>
    <name evidence="3" type="primary">Hypp5719</name>
    <name evidence="3" type="ORF">BLAG_LOCUS3494</name>
</gene>
<keyword evidence="1" id="KW-0238">DNA-binding</keyword>
<protein>
    <submittedName>
        <fullName evidence="3">Hypp5719 protein</fullName>
    </submittedName>
</protein>
<dbReference type="PANTHER" id="PTHR35555">
    <property type="entry name" value="ENDONUCLEASE-REVERSE TRANSCRIPTASE"/>
    <property type="match status" value="1"/>
</dbReference>
<evidence type="ECO:0000313" key="4">
    <source>
        <dbReference type="Proteomes" id="UP000838412"/>
    </source>
</evidence>